<evidence type="ECO:0000313" key="1">
    <source>
        <dbReference type="EMBL" id="VAV86838.1"/>
    </source>
</evidence>
<accession>A0A3B0RFJ2</accession>
<reference evidence="1" key="1">
    <citation type="submission" date="2018-06" db="EMBL/GenBank/DDBJ databases">
        <authorList>
            <person name="Zhirakovskaya E."/>
        </authorList>
    </citation>
    <scope>NUCLEOTIDE SEQUENCE</scope>
</reference>
<sequence>ANSLDIITAHHVIEHMVDPVKSFEILRKWLKPGGKILAEVPNVNSRLHAPSRRFHFAHLYNFNPENFMALGQKTKLGIEQLNIEPKTGHIFVVFKKNGGDKIAFDLAKGTEQTRKVLQNHTRFSHYISAQPYTRFFNNLMRPLREKSGIAAQTNPKKLLDRIYN</sequence>
<feature type="non-terminal residue" evidence="1">
    <location>
        <position position="1"/>
    </location>
</feature>
<protein>
    <recommendedName>
        <fullName evidence="2">Methyltransferase type 11 domain-containing protein</fullName>
    </recommendedName>
</protein>
<organism evidence="1">
    <name type="scientific">hydrothermal vent metagenome</name>
    <dbReference type="NCBI Taxonomy" id="652676"/>
    <lineage>
        <taxon>unclassified sequences</taxon>
        <taxon>metagenomes</taxon>
        <taxon>ecological metagenomes</taxon>
    </lineage>
</organism>
<proteinExistence type="predicted"/>
<name>A0A3B0RFJ2_9ZZZZ</name>
<evidence type="ECO:0008006" key="2">
    <source>
        <dbReference type="Google" id="ProtNLM"/>
    </source>
</evidence>
<dbReference type="Gene3D" id="3.40.50.150">
    <property type="entry name" value="Vaccinia Virus protein VP39"/>
    <property type="match status" value="1"/>
</dbReference>
<gene>
    <name evidence="1" type="ORF">MNBD_ALPHA06-1211</name>
</gene>
<dbReference type="AlphaFoldDB" id="A0A3B0RFJ2"/>
<dbReference type="Pfam" id="PF13489">
    <property type="entry name" value="Methyltransf_23"/>
    <property type="match status" value="1"/>
</dbReference>
<dbReference type="SUPFAM" id="SSF53335">
    <property type="entry name" value="S-adenosyl-L-methionine-dependent methyltransferases"/>
    <property type="match status" value="1"/>
</dbReference>
<dbReference type="EMBL" id="UOEE01000014">
    <property type="protein sequence ID" value="VAV86838.1"/>
    <property type="molecule type" value="Genomic_DNA"/>
</dbReference>
<dbReference type="InterPro" id="IPR029063">
    <property type="entry name" value="SAM-dependent_MTases_sf"/>
</dbReference>